<dbReference type="GO" id="GO:0005886">
    <property type="term" value="C:plasma membrane"/>
    <property type="evidence" value="ECO:0007669"/>
    <property type="project" value="UniProtKB-SubCell"/>
</dbReference>
<keyword evidence="9" id="KW-0677">Repeat</keyword>
<keyword evidence="5" id="KW-0813">Transport</keyword>
<evidence type="ECO:0000256" key="11">
    <source>
        <dbReference type="ARBA" id="ARBA00023034"/>
    </source>
</evidence>
<evidence type="ECO:0000256" key="5">
    <source>
        <dbReference type="ARBA" id="ARBA00022448"/>
    </source>
</evidence>
<dbReference type="FunFam" id="1.20.1280.290:FF:000004">
    <property type="entry name" value="Sugar transporter SWEET"/>
    <property type="match status" value="1"/>
</dbReference>
<evidence type="ECO:0000313" key="15">
    <source>
        <dbReference type="Ensembl" id="ENSSPUP00000005672.1"/>
    </source>
</evidence>
<dbReference type="PANTHER" id="PTHR10791:SF30">
    <property type="entry name" value="SUGAR TRANSPORTER SWEET1"/>
    <property type="match status" value="1"/>
</dbReference>
<sequence length="96" mass="10878">MGHRHQHPRGVGQLEWGGGQLLCAKIIRSRSTQCLSFPLTVATFLASTCWTLYGLLLGDLYITVPNVPGIVTSAVRFWLFRRYPPDRDRPYKPLHA</sequence>
<dbReference type="GO" id="GO:0051119">
    <property type="term" value="F:sugar transmembrane transporter activity"/>
    <property type="evidence" value="ECO:0007669"/>
    <property type="project" value="InterPro"/>
</dbReference>
<comment type="similarity">
    <text evidence="3">Belongs to the SWEET sugar transporter family.</text>
</comment>
<evidence type="ECO:0000256" key="4">
    <source>
        <dbReference type="ARBA" id="ARBA00021741"/>
    </source>
</evidence>
<evidence type="ECO:0000256" key="3">
    <source>
        <dbReference type="ARBA" id="ARBA00007809"/>
    </source>
</evidence>
<keyword evidence="11" id="KW-0333">Golgi apparatus</keyword>
<dbReference type="PANTHER" id="PTHR10791">
    <property type="entry name" value="RAG1-ACTIVATING PROTEIN 1"/>
    <property type="match status" value="1"/>
</dbReference>
<feature type="transmembrane region" description="Helical" evidence="14">
    <location>
        <begin position="60"/>
        <end position="79"/>
    </location>
</feature>
<dbReference type="Proteomes" id="UP000694392">
    <property type="component" value="Unplaced"/>
</dbReference>
<keyword evidence="16" id="KW-1185">Reference proteome</keyword>
<reference evidence="15" key="2">
    <citation type="submission" date="2025-09" db="UniProtKB">
        <authorList>
            <consortium name="Ensembl"/>
        </authorList>
    </citation>
    <scope>IDENTIFICATION</scope>
</reference>
<dbReference type="Gene3D" id="1.20.1280.290">
    <property type="match status" value="1"/>
</dbReference>
<evidence type="ECO:0000256" key="10">
    <source>
        <dbReference type="ARBA" id="ARBA00022989"/>
    </source>
</evidence>
<evidence type="ECO:0000256" key="7">
    <source>
        <dbReference type="ARBA" id="ARBA00022597"/>
    </source>
</evidence>
<name>A0A8D0GG72_SPHPU</name>
<keyword evidence="12 14" id="KW-0472">Membrane</keyword>
<keyword evidence="10 14" id="KW-1133">Transmembrane helix</keyword>
<keyword evidence="7" id="KW-0762">Sugar transport</keyword>
<evidence type="ECO:0000256" key="8">
    <source>
        <dbReference type="ARBA" id="ARBA00022692"/>
    </source>
</evidence>
<dbReference type="GO" id="GO:0000139">
    <property type="term" value="C:Golgi membrane"/>
    <property type="evidence" value="ECO:0007669"/>
    <property type="project" value="UniProtKB-SubCell"/>
</dbReference>
<evidence type="ECO:0000256" key="1">
    <source>
        <dbReference type="ARBA" id="ARBA00004651"/>
    </source>
</evidence>
<protein>
    <recommendedName>
        <fullName evidence="4">Sugar transporter SWEET1</fullName>
    </recommendedName>
    <alternativeName>
        <fullName evidence="13">Solute carrier family 50 member 1</fullName>
    </alternativeName>
</protein>
<reference evidence="15" key="1">
    <citation type="submission" date="2025-08" db="UniProtKB">
        <authorList>
            <consortium name="Ensembl"/>
        </authorList>
    </citation>
    <scope>IDENTIFICATION</scope>
</reference>
<evidence type="ECO:0000256" key="6">
    <source>
        <dbReference type="ARBA" id="ARBA00022475"/>
    </source>
</evidence>
<keyword evidence="6" id="KW-1003">Cell membrane</keyword>
<evidence type="ECO:0000256" key="12">
    <source>
        <dbReference type="ARBA" id="ARBA00023136"/>
    </source>
</evidence>
<evidence type="ECO:0000256" key="14">
    <source>
        <dbReference type="SAM" id="Phobius"/>
    </source>
</evidence>
<proteinExistence type="inferred from homology"/>
<dbReference type="Ensembl" id="ENSSPUT00000006034.1">
    <property type="protein sequence ID" value="ENSSPUP00000005672.1"/>
    <property type="gene ID" value="ENSSPUG00000004378.1"/>
</dbReference>
<comment type="subcellular location">
    <subcellularLocation>
        <location evidence="1">Cell membrane</location>
        <topology evidence="1">Multi-pass membrane protein</topology>
    </subcellularLocation>
    <subcellularLocation>
        <location evidence="2">Golgi apparatus membrane</location>
        <topology evidence="2">Multi-pass membrane protein</topology>
    </subcellularLocation>
</comment>
<dbReference type="Pfam" id="PF03083">
    <property type="entry name" value="MtN3_slv"/>
    <property type="match status" value="1"/>
</dbReference>
<keyword evidence="8 14" id="KW-0812">Transmembrane</keyword>
<evidence type="ECO:0000313" key="16">
    <source>
        <dbReference type="Proteomes" id="UP000694392"/>
    </source>
</evidence>
<evidence type="ECO:0000256" key="9">
    <source>
        <dbReference type="ARBA" id="ARBA00022737"/>
    </source>
</evidence>
<organism evidence="15 16">
    <name type="scientific">Sphenodon punctatus</name>
    <name type="common">Tuatara</name>
    <name type="synonym">Hatteria punctata</name>
    <dbReference type="NCBI Taxonomy" id="8508"/>
    <lineage>
        <taxon>Eukaryota</taxon>
        <taxon>Metazoa</taxon>
        <taxon>Chordata</taxon>
        <taxon>Craniata</taxon>
        <taxon>Vertebrata</taxon>
        <taxon>Euteleostomi</taxon>
        <taxon>Lepidosauria</taxon>
        <taxon>Sphenodontia</taxon>
        <taxon>Sphenodontidae</taxon>
        <taxon>Sphenodon</taxon>
    </lineage>
</organism>
<evidence type="ECO:0000256" key="13">
    <source>
        <dbReference type="ARBA" id="ARBA00031430"/>
    </source>
</evidence>
<accession>A0A8D0GG72</accession>
<feature type="transmembrane region" description="Helical" evidence="14">
    <location>
        <begin position="35"/>
        <end position="54"/>
    </location>
</feature>
<dbReference type="InterPro" id="IPR004316">
    <property type="entry name" value="SWEET_rpt"/>
</dbReference>
<dbReference type="AlphaFoldDB" id="A0A8D0GG72"/>
<evidence type="ECO:0000256" key="2">
    <source>
        <dbReference type="ARBA" id="ARBA00004653"/>
    </source>
</evidence>
<dbReference type="InterPro" id="IPR047664">
    <property type="entry name" value="SWEET"/>
</dbReference>
<dbReference type="GeneTree" id="ENSGT00990000212434"/>